<evidence type="ECO:0000256" key="4">
    <source>
        <dbReference type="ARBA" id="ARBA00023204"/>
    </source>
</evidence>
<dbReference type="GO" id="GO:0000077">
    <property type="term" value="P:DNA damage checkpoint signaling"/>
    <property type="evidence" value="ECO:0007669"/>
    <property type="project" value="InterPro"/>
</dbReference>
<dbReference type="InterPro" id="IPR046938">
    <property type="entry name" value="DNA_clamp_sf"/>
</dbReference>
<dbReference type="PANTHER" id="PTHR10870:SF0">
    <property type="entry name" value="CELL CYCLE CHECKPOINT PROTEIN RAD1"/>
    <property type="match status" value="1"/>
</dbReference>
<comment type="caution">
    <text evidence="6">The sequence shown here is derived from an EMBL/GenBank/DDBJ whole genome shotgun (WGS) entry which is preliminary data.</text>
</comment>
<evidence type="ECO:0000313" key="6">
    <source>
        <dbReference type="EMBL" id="KAL1589493.1"/>
    </source>
</evidence>
<dbReference type="PANTHER" id="PTHR10870">
    <property type="entry name" value="CELL CYCLE CHECKPOINT PROTEIN RAD1"/>
    <property type="match status" value="1"/>
</dbReference>
<dbReference type="Gene3D" id="3.70.10.10">
    <property type="match status" value="1"/>
</dbReference>
<evidence type="ECO:0008006" key="8">
    <source>
        <dbReference type="Google" id="ProtNLM"/>
    </source>
</evidence>
<protein>
    <recommendedName>
        <fullName evidence="8">DNA repair exonuclease rad1</fullName>
    </recommendedName>
</protein>
<dbReference type="GeneID" id="96003128"/>
<comment type="similarity">
    <text evidence="2">Belongs to the rad1 family.</text>
</comment>
<evidence type="ECO:0000256" key="2">
    <source>
        <dbReference type="ARBA" id="ARBA00010991"/>
    </source>
</evidence>
<dbReference type="RefSeq" id="XP_069232598.1">
    <property type="nucleotide sequence ID" value="XM_069370290.1"/>
</dbReference>
<dbReference type="InterPro" id="IPR003021">
    <property type="entry name" value="Rad1_Rec1_Rad17"/>
</dbReference>
<keyword evidence="3" id="KW-0227">DNA damage</keyword>
<evidence type="ECO:0000256" key="3">
    <source>
        <dbReference type="ARBA" id="ARBA00022763"/>
    </source>
</evidence>
<proteinExistence type="inferred from homology"/>
<keyword evidence="4" id="KW-0234">DNA repair</keyword>
<name>A0AB34KWQ1_9PEZI</name>
<reference evidence="6 7" key="1">
    <citation type="journal article" date="2020" name="Microbiol. Resour. Announc.">
        <title>Draft Genome Sequence of a Cladosporium Species Isolated from the Mesophotic Ascidian Didemnum maculosum.</title>
        <authorList>
            <person name="Gioti A."/>
            <person name="Siaperas R."/>
            <person name="Nikolaivits E."/>
            <person name="Le Goff G."/>
            <person name="Ouazzani J."/>
            <person name="Kotoulas G."/>
            <person name="Topakas E."/>
        </authorList>
    </citation>
    <scope>NUCLEOTIDE SEQUENCE [LARGE SCALE GENOMIC DNA]</scope>
    <source>
        <strain evidence="6 7">TM138-S3</strain>
    </source>
</reference>
<dbReference type="AlphaFoldDB" id="A0AB34KWQ1"/>
<keyword evidence="7" id="KW-1185">Reference proteome</keyword>
<organism evidence="6 7">
    <name type="scientific">Cladosporium halotolerans</name>
    <dbReference type="NCBI Taxonomy" id="1052096"/>
    <lineage>
        <taxon>Eukaryota</taxon>
        <taxon>Fungi</taxon>
        <taxon>Dikarya</taxon>
        <taxon>Ascomycota</taxon>
        <taxon>Pezizomycotina</taxon>
        <taxon>Dothideomycetes</taxon>
        <taxon>Dothideomycetidae</taxon>
        <taxon>Cladosporiales</taxon>
        <taxon>Cladosporiaceae</taxon>
        <taxon>Cladosporium</taxon>
    </lineage>
</organism>
<dbReference type="EMBL" id="JAAQHG020000004">
    <property type="protein sequence ID" value="KAL1589493.1"/>
    <property type="molecule type" value="Genomic_DNA"/>
</dbReference>
<evidence type="ECO:0000256" key="1">
    <source>
        <dbReference type="ARBA" id="ARBA00004123"/>
    </source>
</evidence>
<sequence length="329" mass="35449">MAADSILFTAVSSSARQLLQLLRCISFTSKAHVRIAPEGLRITTEDGSVMEAFIFLERSLFTNYKYNQLQPASSQDDPPEPPHFQVSLTSLLETLNIFTLSDPNATKRPDASDAFAAHRLGRHAGLDAFTSHTAGICTLSYSGEGNPLSVHMTETGVTTTCDLTTYDPDSSEEIPFARDTIALKTIMRSVSLLDAITELSSLNPPSVTITATPSSSSHSTLSFSVTGSLGSATVDFSTSTPSETPILETYTCHRKTTASYTFSLLKAAQRAMATATKVSLRIDEEGVLNLQFLVDMEAAGGGTGHTFVEFRVVPLVEDENEEGDESDEE</sequence>
<keyword evidence="5" id="KW-0539">Nucleus</keyword>
<dbReference type="Pfam" id="PF02144">
    <property type="entry name" value="Rad1"/>
    <property type="match status" value="1"/>
</dbReference>
<dbReference type="Proteomes" id="UP000803884">
    <property type="component" value="Unassembled WGS sequence"/>
</dbReference>
<dbReference type="PRINTS" id="PR01245">
    <property type="entry name" value="RAD1REC1"/>
</dbReference>
<comment type="subcellular location">
    <subcellularLocation>
        <location evidence="1">Nucleus</location>
    </subcellularLocation>
</comment>
<evidence type="ECO:0000256" key="5">
    <source>
        <dbReference type="ARBA" id="ARBA00023242"/>
    </source>
</evidence>
<dbReference type="GO" id="GO:0030896">
    <property type="term" value="C:checkpoint clamp complex"/>
    <property type="evidence" value="ECO:0007669"/>
    <property type="project" value="TreeGrafter"/>
</dbReference>
<evidence type="ECO:0000313" key="7">
    <source>
        <dbReference type="Proteomes" id="UP000803884"/>
    </source>
</evidence>
<gene>
    <name evidence="6" type="ORF">WHR41_01684</name>
</gene>
<dbReference type="GO" id="GO:0006281">
    <property type="term" value="P:DNA repair"/>
    <property type="evidence" value="ECO:0007669"/>
    <property type="project" value="UniProtKB-KW"/>
</dbReference>
<accession>A0AB34KWQ1</accession>
<dbReference type="SUPFAM" id="SSF55979">
    <property type="entry name" value="DNA clamp"/>
    <property type="match status" value="1"/>
</dbReference>